<feature type="region of interest" description="Disordered" evidence="2">
    <location>
        <begin position="722"/>
        <end position="777"/>
    </location>
</feature>
<reference evidence="5 6" key="1">
    <citation type="submission" date="2018-04" db="EMBL/GenBank/DDBJ databases">
        <authorList>
            <person name="Vogel A."/>
        </authorList>
    </citation>
    <scope>NUCLEOTIDE SEQUENCE [LARGE SCALE GENOMIC DNA]</scope>
</reference>
<keyword evidence="1" id="KW-0863">Zinc-finger</keyword>
<dbReference type="EMBL" id="OOIL02001284">
    <property type="protein sequence ID" value="VFQ73955.1"/>
    <property type="molecule type" value="Genomic_DNA"/>
</dbReference>
<feature type="compositionally biased region" description="Pro residues" evidence="2">
    <location>
        <begin position="731"/>
        <end position="742"/>
    </location>
</feature>
<keyword evidence="1" id="KW-0862">Zinc</keyword>
<name>A0A484LBQ9_9ASTE</name>
<dbReference type="InterPro" id="IPR036875">
    <property type="entry name" value="Znf_CCHC_sf"/>
</dbReference>
<evidence type="ECO:0008006" key="7">
    <source>
        <dbReference type="Google" id="ProtNLM"/>
    </source>
</evidence>
<dbReference type="PROSITE" id="PS50158">
    <property type="entry name" value="ZF_CCHC"/>
    <property type="match status" value="1"/>
</dbReference>
<evidence type="ECO:0000259" key="4">
    <source>
        <dbReference type="PROSITE" id="PS50878"/>
    </source>
</evidence>
<dbReference type="SUPFAM" id="SSF57756">
    <property type="entry name" value="Retrovirus zinc finger-like domains"/>
    <property type="match status" value="1"/>
</dbReference>
<dbReference type="Proteomes" id="UP000595140">
    <property type="component" value="Unassembled WGS sequence"/>
</dbReference>
<accession>A0A484LBQ9</accession>
<proteinExistence type="predicted"/>
<dbReference type="SUPFAM" id="SSF56672">
    <property type="entry name" value="DNA/RNA polymerases"/>
    <property type="match status" value="1"/>
</dbReference>
<dbReference type="PROSITE" id="PS50878">
    <property type="entry name" value="RT_POL"/>
    <property type="match status" value="1"/>
</dbReference>
<dbReference type="Pfam" id="PF00078">
    <property type="entry name" value="RVT_1"/>
    <property type="match status" value="1"/>
</dbReference>
<dbReference type="CDD" id="cd01650">
    <property type="entry name" value="RT_nLTR_like"/>
    <property type="match status" value="1"/>
</dbReference>
<evidence type="ECO:0000256" key="2">
    <source>
        <dbReference type="SAM" id="MobiDB-lite"/>
    </source>
</evidence>
<evidence type="ECO:0000256" key="1">
    <source>
        <dbReference type="PROSITE-ProRule" id="PRU00047"/>
    </source>
</evidence>
<feature type="region of interest" description="Disordered" evidence="2">
    <location>
        <begin position="936"/>
        <end position="970"/>
    </location>
</feature>
<dbReference type="GO" id="GO:0008270">
    <property type="term" value="F:zinc ion binding"/>
    <property type="evidence" value="ECO:0007669"/>
    <property type="project" value="UniProtKB-KW"/>
</dbReference>
<organism evidence="5 6">
    <name type="scientific">Cuscuta campestris</name>
    <dbReference type="NCBI Taxonomy" id="132261"/>
    <lineage>
        <taxon>Eukaryota</taxon>
        <taxon>Viridiplantae</taxon>
        <taxon>Streptophyta</taxon>
        <taxon>Embryophyta</taxon>
        <taxon>Tracheophyta</taxon>
        <taxon>Spermatophyta</taxon>
        <taxon>Magnoliopsida</taxon>
        <taxon>eudicotyledons</taxon>
        <taxon>Gunneridae</taxon>
        <taxon>Pentapetalae</taxon>
        <taxon>asterids</taxon>
        <taxon>lamiids</taxon>
        <taxon>Solanales</taxon>
        <taxon>Convolvulaceae</taxon>
        <taxon>Cuscuteae</taxon>
        <taxon>Cuscuta</taxon>
        <taxon>Cuscuta subgen. Grammica</taxon>
        <taxon>Cuscuta sect. Cleistogrammica</taxon>
    </lineage>
</organism>
<protein>
    <recommendedName>
        <fullName evidence="7">Reverse transcriptase domain-containing protein</fullName>
    </recommendedName>
</protein>
<feature type="compositionally biased region" description="Low complexity" evidence="2">
    <location>
        <begin position="958"/>
        <end position="967"/>
    </location>
</feature>
<dbReference type="Pfam" id="PF14223">
    <property type="entry name" value="Retrotran_gag_2"/>
    <property type="match status" value="1"/>
</dbReference>
<evidence type="ECO:0000313" key="6">
    <source>
        <dbReference type="Proteomes" id="UP000595140"/>
    </source>
</evidence>
<feature type="region of interest" description="Disordered" evidence="2">
    <location>
        <begin position="343"/>
        <end position="368"/>
    </location>
</feature>
<dbReference type="InterPro" id="IPR001878">
    <property type="entry name" value="Znf_CCHC"/>
</dbReference>
<dbReference type="InterPro" id="IPR000477">
    <property type="entry name" value="RT_dom"/>
</dbReference>
<keyword evidence="1" id="KW-0479">Metal-binding</keyword>
<dbReference type="GO" id="GO:0003676">
    <property type="term" value="F:nucleic acid binding"/>
    <property type="evidence" value="ECO:0007669"/>
    <property type="project" value="InterPro"/>
</dbReference>
<sequence>MTGRTFQAGVSEGQSTTRPPFFDGTKYAYWKERMRIFIQSNDFDSWMVIKHGNTTPANIVDGIRVPKLESEYDDQDKKNIMQNAKAINYLYCAVNPDDYRKISRCKSANEMWTKLEVTYEGTSQVKDAKVDILLHEYELFSMKENESIDSYFERFSTIINNLDTQGKYYTDHELVRKILRYKRRKSIALKATKEVVEENEEDDDESLNSEDNPELALVIKRFNKFIKKSFKPRRDNGKKATPPKCYECGEIGHIKPYCPKLKQGKDKKFKKKQKAYISWENDHSSSETSDEDEEIPNLCLMATEEEVSSNSFSTPLSSSSDCFSLDDLHSAFSDLYGSLEKMNLEEGESSKTKSEKQEDVGEKVEDKKDEHIANELPPEWRTSRYHPLDNVIGEISKGAEISTAKVSTNFRYTFDERLCWEEMGFQPQLNDSGRPMVSGMQPPQRLLQYISSYILRGRVGNHPQMSKDDSMLIYAILKPVKVNWGKYIMSYMDHCRASARALPYPILLTFLLKKKGFVFANEDMTPETPFWRIKRETVMRAMHDTNDENHASSGPSERQFALSSVKVNGLYNGAPSIIFSAAEEEVLAGKFSRTLIGRSKERISLSALEDFLIRGGFKEFKLRRPGNFEVLFIFIQEDNYQRWFYRRRWNIQGILITICKWSPNHSPNHDNPIFPVWVEVSHVPVHLNDHRALFTIASSFGRPIKLDAKTVIGATPERGYYGPPSFYQSPNHPPFQTHPPYHPHQNPYDDDYQVNNGSDYYPYHEEPPYDTPSRNFRYSPYQDFDGDDYYEPHGDHNDYDQNGPMYEDRPDPLVEEIIRLEQKIFHFDEVLFAEGSWYEPPYSRDYTLFAEEQIEANKVAIRERAKLLESVRKEKEFERRLCEGSTLMQKMLDDFQRERLEVEAKADKLVNDLCKAVELKRSLQSQDQMREINVQKEALEPKTNPEPINQQVPVLEDSPSPKQSQKPESITTLSRATVVMLPKSLPSQVPANIVVHEVEPTEGPDSEPSMVIQEEEKEEEVLPMAINDHLLNCVEDTPVLEEIEPTTFSQDSNAQEFEEESIDEEILCTDEPIPSIETCANNASSADSDQTLFDSLPDKCNLIFPENSWSQRSWDELLVSGIKDSSMGEITVIIIEPQIDSQPIEYKEEINLPKKANDVDQLRRHPPPPTYLESPPFIMLPPSYRNESRILDLDRGKIQTGWHQKRVRRAKLYDSRIGKSRKKWIPHRPSYPTVDRNEVQLIDAASRTRFDEWGHSRVLHESMTHTLITADTTFAFTLAGRSFQLTVREMVVRLGLYTQEETEQPEFYDDPFCLPADFDAVAFWREHSSDDKEFINKKSKARYWIWPSWRILSFVLSTSFFGRPSNTDRVYKEDMFVFWSLHDRESVNVAVYLARFLYSQSYGCKICTNITLIPEVEGAREIGDYRPIALSTFFSKMLSMIVANRLGPMLNKIISPEHAGFQKGKGIEEHILLTNELMHKLDSKVRGGNVMIKLDMAKAFDKISWNYLQAILQAFGFNEQSISLLLQNLRATYMSVLVNGKPNGFFKIKRGVKQGDPLSPLLFIIGSEGFARSLNHAINSGYISPYKVGKNRVVSHLAFVDDLIIFLKGDLGNILRFRHLLDSYLKASGQEVNKKKSRIFCKKGSRCLYTSKMKDTLGFKVGNPPFKYLGSTITQGKLKKDSL</sequence>
<feature type="domain" description="CCHC-type" evidence="3">
    <location>
        <begin position="244"/>
        <end position="260"/>
    </location>
</feature>
<evidence type="ECO:0000259" key="3">
    <source>
        <dbReference type="PROSITE" id="PS50158"/>
    </source>
</evidence>
<dbReference type="OrthoDB" id="1306244at2759"/>
<dbReference type="InterPro" id="IPR043502">
    <property type="entry name" value="DNA/RNA_pol_sf"/>
</dbReference>
<dbReference type="PANTHER" id="PTHR31635:SF196">
    <property type="entry name" value="REVERSE TRANSCRIPTASE DOMAIN-CONTAINING PROTEIN-RELATED"/>
    <property type="match status" value="1"/>
</dbReference>
<gene>
    <name evidence="5" type="ORF">CCAM_LOCUS15731</name>
</gene>
<feature type="domain" description="Reverse transcriptase" evidence="4">
    <location>
        <begin position="1394"/>
        <end position="1673"/>
    </location>
</feature>
<keyword evidence="6" id="KW-1185">Reference proteome</keyword>
<dbReference type="PANTHER" id="PTHR31635">
    <property type="entry name" value="REVERSE TRANSCRIPTASE DOMAIN-CONTAINING PROTEIN-RELATED"/>
    <property type="match status" value="1"/>
</dbReference>
<dbReference type="SMART" id="SM00343">
    <property type="entry name" value="ZnF_C2HC"/>
    <property type="match status" value="1"/>
</dbReference>
<evidence type="ECO:0000313" key="5">
    <source>
        <dbReference type="EMBL" id="VFQ73955.1"/>
    </source>
</evidence>